<dbReference type="EMBL" id="AIMD01000013">
    <property type="protein sequence ID" value="EJF97274.1"/>
    <property type="molecule type" value="Genomic_DNA"/>
</dbReference>
<feature type="signal peptide" evidence="1">
    <location>
        <begin position="1"/>
        <end position="20"/>
    </location>
</feature>
<feature type="domain" description="Transglycosylase SLT" evidence="2">
    <location>
        <begin position="6"/>
        <end position="193"/>
    </location>
</feature>
<reference evidence="3 4" key="1">
    <citation type="submission" date="2012-03" db="EMBL/GenBank/DDBJ databases">
        <title>The Genome Sequence of Bartonella taylorii 8TBB.</title>
        <authorList>
            <consortium name="The Broad Institute Genome Sequencing Platform"/>
            <consortium name="The Broad Institute Genome Sequencing Center for Infectious Disease"/>
            <person name="Feldgarden M."/>
            <person name="Kirby J."/>
            <person name="Kosoy M."/>
            <person name="Birtles R."/>
            <person name="Probert W.S."/>
            <person name="Chiaraviglio L."/>
            <person name="Young S.K."/>
            <person name="Zeng Q."/>
            <person name="Gargeya S."/>
            <person name="Fitzgerald M."/>
            <person name="Haas B."/>
            <person name="Abouelleil A."/>
            <person name="Alvarado L."/>
            <person name="Arachchi H.M."/>
            <person name="Berlin A."/>
            <person name="Chapman S.B."/>
            <person name="Gearin G."/>
            <person name="Goldberg J."/>
            <person name="Griggs A."/>
            <person name="Gujja S."/>
            <person name="Hansen M."/>
            <person name="Heiman D."/>
            <person name="Howarth C."/>
            <person name="Larimer J."/>
            <person name="Lui A."/>
            <person name="MacDonald P.J.P."/>
            <person name="McCowen C."/>
            <person name="Montmayeur A."/>
            <person name="Murphy C."/>
            <person name="Neiman D."/>
            <person name="Pearson M."/>
            <person name="Priest M."/>
            <person name="Roberts A."/>
            <person name="Saif S."/>
            <person name="Shea T."/>
            <person name="Sisk P."/>
            <person name="Stolte C."/>
            <person name="Sykes S."/>
            <person name="Wortman J."/>
            <person name="Nusbaum C."/>
            <person name="Birren B."/>
        </authorList>
    </citation>
    <scope>NUCLEOTIDE SEQUENCE [LARGE SCALE GENOMIC DNA]</scope>
    <source>
        <strain evidence="3 4">8TBB</strain>
    </source>
</reference>
<accession>A0A9P2W3B4</accession>
<dbReference type="Proteomes" id="UP000002648">
    <property type="component" value="Unassembled WGS sequence"/>
</dbReference>
<organism evidence="3 4">
    <name type="scientific">Bartonella taylorii 8TBB</name>
    <dbReference type="NCBI Taxonomy" id="1094560"/>
    <lineage>
        <taxon>Bacteria</taxon>
        <taxon>Pseudomonadati</taxon>
        <taxon>Pseudomonadota</taxon>
        <taxon>Alphaproteobacteria</taxon>
        <taxon>Hyphomicrobiales</taxon>
        <taxon>Bartonellaceae</taxon>
        <taxon>Bartonella</taxon>
    </lineage>
</organism>
<sequence length="196" mass="22416">MRRLLFLGALVFLLEGCATTSPIYTNNACAVLAQKNSFFDNWGKASQRAAMHYGIPMPIILATIKMESNFRHNARPPRTKLFGFIPWKRRSTAYGYSQALDSTWAMYLRSTGRSFAWRTNFADAADFVAWYHRQSVQRNGVRFDDAYSLYLNYHMGHGAYARSRGQASSSALAQAAQRMARISRQYEQQLKACGWR</sequence>
<evidence type="ECO:0000313" key="3">
    <source>
        <dbReference type="EMBL" id="EJF97274.1"/>
    </source>
</evidence>
<name>A0A9P2W3B4_BARTA</name>
<evidence type="ECO:0000313" key="4">
    <source>
        <dbReference type="Proteomes" id="UP000002648"/>
    </source>
</evidence>
<keyword evidence="1" id="KW-0732">Signal</keyword>
<proteinExistence type="predicted"/>
<comment type="caution">
    <text evidence="3">The sequence shown here is derived from an EMBL/GenBank/DDBJ whole genome shotgun (WGS) entry which is preliminary data.</text>
</comment>
<dbReference type="RefSeq" id="WP_004858219.1">
    <property type="nucleotide sequence ID" value="NZ_JH725050.1"/>
</dbReference>
<gene>
    <name evidence="3" type="ORF">ME9_00360</name>
</gene>
<dbReference type="CDD" id="cd00442">
    <property type="entry name" value="Lyz-like"/>
    <property type="match status" value="1"/>
</dbReference>
<dbReference type="Pfam" id="PF19489">
    <property type="entry name" value="SLT_4"/>
    <property type="match status" value="1"/>
</dbReference>
<protein>
    <recommendedName>
        <fullName evidence="2">Transglycosylase SLT domain-containing protein</fullName>
    </recommendedName>
</protein>
<keyword evidence="4" id="KW-1185">Reference proteome</keyword>
<feature type="chain" id="PRO_5040239734" description="Transglycosylase SLT domain-containing protein" evidence="1">
    <location>
        <begin position="21"/>
        <end position="196"/>
    </location>
</feature>
<dbReference type="OrthoDB" id="9789144at2"/>
<dbReference type="Gene3D" id="1.10.530.10">
    <property type="match status" value="1"/>
</dbReference>
<dbReference type="AlphaFoldDB" id="A0A9P2W3B4"/>
<evidence type="ECO:0000256" key="1">
    <source>
        <dbReference type="SAM" id="SignalP"/>
    </source>
</evidence>
<evidence type="ECO:0000259" key="2">
    <source>
        <dbReference type="Pfam" id="PF19489"/>
    </source>
</evidence>
<dbReference type="SUPFAM" id="SSF53955">
    <property type="entry name" value="Lysozyme-like"/>
    <property type="match status" value="1"/>
</dbReference>
<dbReference type="InterPro" id="IPR023346">
    <property type="entry name" value="Lysozyme-like_dom_sf"/>
</dbReference>
<dbReference type="InterPro" id="IPR045795">
    <property type="entry name" value="SLT_4"/>
</dbReference>